<dbReference type="Proteomes" id="UP000034588">
    <property type="component" value="Unassembled WGS sequence"/>
</dbReference>
<organism evidence="1 2">
    <name type="scientific">Candidatus Gottesmanbacteria bacterium GW2011_GWB1_49_7</name>
    <dbReference type="NCBI Taxonomy" id="1618448"/>
    <lineage>
        <taxon>Bacteria</taxon>
        <taxon>Candidatus Gottesmaniibacteriota</taxon>
    </lineage>
</organism>
<accession>A0A0G1YCC3</accession>
<proteinExistence type="predicted"/>
<evidence type="ECO:0000313" key="2">
    <source>
        <dbReference type="Proteomes" id="UP000034588"/>
    </source>
</evidence>
<dbReference type="EMBL" id="LCQD01000011">
    <property type="protein sequence ID" value="KKW12597.1"/>
    <property type="molecule type" value="Genomic_DNA"/>
</dbReference>
<name>A0A0G1YCC3_9BACT</name>
<sequence>MTKKKCLIKYKTVLYGYDSPDSISPHKKGDVDELKLVELDECCDNMATAYRNEDILDFADGRWAIEIYRWDSPYHFPISFCPFCGAEIVLVEVKRVALLEKKVYKSCTETVYFEEEI</sequence>
<protein>
    <submittedName>
        <fullName evidence="1">Uncharacterized protein</fullName>
    </submittedName>
</protein>
<comment type="caution">
    <text evidence="1">The sequence shown here is derived from an EMBL/GenBank/DDBJ whole genome shotgun (WGS) entry which is preliminary data.</text>
</comment>
<reference evidence="1 2" key="1">
    <citation type="journal article" date="2015" name="Nature">
        <title>rRNA introns, odd ribosomes, and small enigmatic genomes across a large radiation of phyla.</title>
        <authorList>
            <person name="Brown C.T."/>
            <person name="Hug L.A."/>
            <person name="Thomas B.C."/>
            <person name="Sharon I."/>
            <person name="Castelle C.J."/>
            <person name="Singh A."/>
            <person name="Wilkins M.J."/>
            <person name="Williams K.H."/>
            <person name="Banfield J.F."/>
        </authorList>
    </citation>
    <scope>NUCLEOTIDE SEQUENCE [LARGE SCALE GENOMIC DNA]</scope>
</reference>
<evidence type="ECO:0000313" key="1">
    <source>
        <dbReference type="EMBL" id="KKW12597.1"/>
    </source>
</evidence>
<dbReference type="AlphaFoldDB" id="A0A0G1YCC3"/>
<gene>
    <name evidence="1" type="ORF">UY48_C0011G0044</name>
</gene>